<evidence type="ECO:0000256" key="2">
    <source>
        <dbReference type="ARBA" id="ARBA00004496"/>
    </source>
</evidence>
<comment type="function">
    <text evidence="9">Also involved in hydrogenase metallocenter assembly, probably by participating in the nickel insertion step. This function in hydrogenase biosynthesis requires chaperone activity and the presence of the metal-binding domain, but not PPIase activity.</text>
</comment>
<keyword evidence="5" id="KW-0963">Cytoplasm</keyword>
<comment type="caution">
    <text evidence="13">The sequence shown here is derived from an EMBL/GenBank/DDBJ whole genome shotgun (WGS) entry which is preliminary data.</text>
</comment>
<dbReference type="GO" id="GO:0003755">
    <property type="term" value="F:peptidyl-prolyl cis-trans isomerase activity"/>
    <property type="evidence" value="ECO:0007669"/>
    <property type="project" value="UniProtKB-KW"/>
</dbReference>
<dbReference type="EC" id="5.2.1.8" evidence="4"/>
<accession>A0A7C3V3M0</accession>
<evidence type="ECO:0000256" key="5">
    <source>
        <dbReference type="ARBA" id="ARBA00022490"/>
    </source>
</evidence>
<name>A0A7C3V3M0_9BACT</name>
<dbReference type="PANTHER" id="PTHR47861:SF3">
    <property type="entry name" value="FKBP-TYPE PEPTIDYL-PROLYL CIS-TRANS ISOMERASE SLYD"/>
    <property type="match status" value="1"/>
</dbReference>
<keyword evidence="6" id="KW-0697">Rotamase</keyword>
<evidence type="ECO:0000256" key="9">
    <source>
        <dbReference type="ARBA" id="ARBA00037071"/>
    </source>
</evidence>
<dbReference type="Pfam" id="PF00254">
    <property type="entry name" value="FKBP_C"/>
    <property type="match status" value="1"/>
</dbReference>
<protein>
    <recommendedName>
        <fullName evidence="10">FKBP-type peptidyl-prolyl cis-trans isomerase SlyD</fullName>
        <ecNumber evidence="4">5.2.1.8</ecNumber>
    </recommendedName>
    <alternativeName>
        <fullName evidence="11">Metallochaperone SlyD</fullName>
    </alternativeName>
</protein>
<dbReference type="Gene3D" id="3.10.50.40">
    <property type="match status" value="1"/>
</dbReference>
<evidence type="ECO:0000256" key="6">
    <source>
        <dbReference type="ARBA" id="ARBA00023110"/>
    </source>
</evidence>
<sequence length="166" mass="18803">MAIISQDKFVCVEYRLKLASGEYIRGSAEKPDRLVFVAGCGEVLPGLERRLWGLSTEQGPVEFVVPCEEAFGAYDPDNVQVWSRKRFSPDIDLKVGQKVLPSVLPFPPEHPLVIKEVREDSVVLDLNHPLADQDLYYEVKVLEVRDMAPEELAVLKQCQSCRDEMQ</sequence>
<dbReference type="GO" id="GO:0005737">
    <property type="term" value="C:cytoplasm"/>
    <property type="evidence" value="ECO:0007669"/>
    <property type="project" value="UniProtKB-SubCell"/>
</dbReference>
<evidence type="ECO:0000256" key="3">
    <source>
        <dbReference type="ARBA" id="ARBA00006577"/>
    </source>
</evidence>
<evidence type="ECO:0000256" key="1">
    <source>
        <dbReference type="ARBA" id="ARBA00000971"/>
    </source>
</evidence>
<evidence type="ECO:0000256" key="10">
    <source>
        <dbReference type="ARBA" id="ARBA00040015"/>
    </source>
</evidence>
<dbReference type="AlphaFoldDB" id="A0A7C3V3M0"/>
<dbReference type="PANTHER" id="PTHR47861">
    <property type="entry name" value="FKBP-TYPE PEPTIDYL-PROLYL CIS-TRANS ISOMERASE SLYD"/>
    <property type="match status" value="1"/>
</dbReference>
<evidence type="ECO:0000256" key="11">
    <source>
        <dbReference type="ARBA" id="ARBA00042772"/>
    </source>
</evidence>
<reference evidence="13" key="1">
    <citation type="journal article" date="2020" name="mSystems">
        <title>Genome- and Community-Level Interaction Insights into Carbon Utilization and Element Cycling Functions of Hydrothermarchaeota in Hydrothermal Sediment.</title>
        <authorList>
            <person name="Zhou Z."/>
            <person name="Liu Y."/>
            <person name="Xu W."/>
            <person name="Pan J."/>
            <person name="Luo Z.H."/>
            <person name="Li M."/>
        </authorList>
    </citation>
    <scope>NUCLEOTIDE SEQUENCE [LARGE SCALE GENOMIC DNA]</scope>
    <source>
        <strain evidence="13">SpSt-897</strain>
    </source>
</reference>
<gene>
    <name evidence="13" type="ORF">ENW96_01110</name>
</gene>
<evidence type="ECO:0000256" key="7">
    <source>
        <dbReference type="ARBA" id="ARBA00023186"/>
    </source>
</evidence>
<dbReference type="InterPro" id="IPR001179">
    <property type="entry name" value="PPIase_FKBP_dom"/>
</dbReference>
<proteinExistence type="inferred from homology"/>
<dbReference type="GO" id="GO:0042026">
    <property type="term" value="P:protein refolding"/>
    <property type="evidence" value="ECO:0007669"/>
    <property type="project" value="UniProtKB-ARBA"/>
</dbReference>
<dbReference type="EMBL" id="DTMF01000030">
    <property type="protein sequence ID" value="HGF32975.1"/>
    <property type="molecule type" value="Genomic_DNA"/>
</dbReference>
<evidence type="ECO:0000259" key="12">
    <source>
        <dbReference type="Pfam" id="PF00254"/>
    </source>
</evidence>
<keyword evidence="7" id="KW-0143">Chaperone</keyword>
<evidence type="ECO:0000256" key="4">
    <source>
        <dbReference type="ARBA" id="ARBA00013194"/>
    </source>
</evidence>
<evidence type="ECO:0000256" key="8">
    <source>
        <dbReference type="ARBA" id="ARBA00023235"/>
    </source>
</evidence>
<comment type="similarity">
    <text evidence="3">Belongs to the FKBP-type PPIase family.</text>
</comment>
<comment type="subcellular location">
    <subcellularLocation>
        <location evidence="2">Cytoplasm</location>
    </subcellularLocation>
</comment>
<evidence type="ECO:0000313" key="13">
    <source>
        <dbReference type="EMBL" id="HGF32975.1"/>
    </source>
</evidence>
<dbReference type="SUPFAM" id="SSF54534">
    <property type="entry name" value="FKBP-like"/>
    <property type="match status" value="1"/>
</dbReference>
<keyword evidence="8" id="KW-0413">Isomerase</keyword>
<comment type="catalytic activity">
    <reaction evidence="1">
        <text>[protein]-peptidylproline (omega=180) = [protein]-peptidylproline (omega=0)</text>
        <dbReference type="Rhea" id="RHEA:16237"/>
        <dbReference type="Rhea" id="RHEA-COMP:10747"/>
        <dbReference type="Rhea" id="RHEA-COMP:10748"/>
        <dbReference type="ChEBI" id="CHEBI:83833"/>
        <dbReference type="ChEBI" id="CHEBI:83834"/>
        <dbReference type="EC" id="5.2.1.8"/>
    </reaction>
</comment>
<feature type="domain" description="PPIase FKBP-type" evidence="12">
    <location>
        <begin position="5"/>
        <end position="76"/>
    </location>
</feature>
<organism evidence="13">
    <name type="scientific">Desulfobacca acetoxidans</name>
    <dbReference type="NCBI Taxonomy" id="60893"/>
    <lineage>
        <taxon>Bacteria</taxon>
        <taxon>Pseudomonadati</taxon>
        <taxon>Thermodesulfobacteriota</taxon>
        <taxon>Desulfobaccia</taxon>
        <taxon>Desulfobaccales</taxon>
        <taxon>Desulfobaccaceae</taxon>
        <taxon>Desulfobacca</taxon>
    </lineage>
</organism>
<dbReference type="InterPro" id="IPR046357">
    <property type="entry name" value="PPIase_dom_sf"/>
</dbReference>